<feature type="domain" description="Glycosyl transferase family 1" evidence="1">
    <location>
        <begin position="169"/>
        <end position="324"/>
    </location>
</feature>
<dbReference type="InterPro" id="IPR028098">
    <property type="entry name" value="Glyco_trans_4-like_N"/>
</dbReference>
<evidence type="ECO:0000313" key="3">
    <source>
        <dbReference type="EMBL" id="PZO85374.1"/>
    </source>
</evidence>
<keyword evidence="3" id="KW-0808">Transferase</keyword>
<organism evidence="3 4">
    <name type="scientific">Micavibrio aeruginosavorus</name>
    <dbReference type="NCBI Taxonomy" id="349221"/>
    <lineage>
        <taxon>Bacteria</taxon>
        <taxon>Pseudomonadati</taxon>
        <taxon>Bdellovibrionota</taxon>
        <taxon>Bdellovibrionia</taxon>
        <taxon>Bdellovibrionales</taxon>
        <taxon>Pseudobdellovibrionaceae</taxon>
        <taxon>Micavibrio</taxon>
    </lineage>
</organism>
<dbReference type="Pfam" id="PF13439">
    <property type="entry name" value="Glyco_transf_4"/>
    <property type="match status" value="1"/>
</dbReference>
<sequence length="353" mass="39204">MKILQVMAGGEHGGAETAYVDITIAMHDAGFEVEAVTRPNDVRVPALEKAGIKVHTLPFGGPVDVFTTWKLSRIIKKFEPSIVQTWMTRATQKTLNWNALKTPKPYLVVARLGGYYKIKNFSSADYFVANTPELKQHIMNGGIAEDRIRMITNFAPREVADTVVEKSDLDTPSSAPVLLALGRLHKNKAHDILIRAAALLPGVYVWIAGEGEDRAALEKLAADLGVSERVKFLGWRTDRAALMQACDICVFVSRVEPFGNVYVQAWQSRVPVIVSDASGMKQFCRPDEDCVMVPVENPEATASAVRRVLADTALAEIIVTNGYRRFEEEFTKERCVAAYNDYYIEILTREGIL</sequence>
<dbReference type="Pfam" id="PF00534">
    <property type="entry name" value="Glycos_transf_1"/>
    <property type="match status" value="1"/>
</dbReference>
<dbReference type="AlphaFoldDB" id="A0A2W4ZST0"/>
<evidence type="ECO:0000259" key="1">
    <source>
        <dbReference type="Pfam" id="PF00534"/>
    </source>
</evidence>
<dbReference type="EMBL" id="QFNK01000151">
    <property type="protein sequence ID" value="PZO85374.1"/>
    <property type="molecule type" value="Genomic_DNA"/>
</dbReference>
<dbReference type="GO" id="GO:0016757">
    <property type="term" value="F:glycosyltransferase activity"/>
    <property type="evidence" value="ECO:0007669"/>
    <property type="project" value="UniProtKB-ARBA"/>
</dbReference>
<accession>A0A2W4ZST0</accession>
<evidence type="ECO:0000313" key="4">
    <source>
        <dbReference type="Proteomes" id="UP000249557"/>
    </source>
</evidence>
<dbReference type="InterPro" id="IPR001296">
    <property type="entry name" value="Glyco_trans_1"/>
</dbReference>
<feature type="domain" description="Glycosyltransferase subfamily 4-like N-terminal" evidence="2">
    <location>
        <begin position="13"/>
        <end position="154"/>
    </location>
</feature>
<gene>
    <name evidence="3" type="ORF">DI626_07585</name>
</gene>
<name>A0A2W4ZST0_9BACT</name>
<dbReference type="PANTHER" id="PTHR12526">
    <property type="entry name" value="GLYCOSYLTRANSFERASE"/>
    <property type="match status" value="1"/>
</dbReference>
<dbReference type="CDD" id="cd03811">
    <property type="entry name" value="GT4_GT28_WabH-like"/>
    <property type="match status" value="1"/>
</dbReference>
<evidence type="ECO:0000259" key="2">
    <source>
        <dbReference type="Pfam" id="PF13439"/>
    </source>
</evidence>
<protein>
    <submittedName>
        <fullName evidence="3">Glycosyl transferase</fullName>
    </submittedName>
</protein>
<comment type="caution">
    <text evidence="3">The sequence shown here is derived from an EMBL/GenBank/DDBJ whole genome shotgun (WGS) entry which is preliminary data.</text>
</comment>
<dbReference type="PANTHER" id="PTHR12526:SF630">
    <property type="entry name" value="GLYCOSYLTRANSFERASE"/>
    <property type="match status" value="1"/>
</dbReference>
<dbReference type="SUPFAM" id="SSF53756">
    <property type="entry name" value="UDP-Glycosyltransferase/glycogen phosphorylase"/>
    <property type="match status" value="1"/>
</dbReference>
<proteinExistence type="predicted"/>
<reference evidence="3 4" key="1">
    <citation type="submission" date="2017-08" db="EMBL/GenBank/DDBJ databases">
        <title>Infants hospitalized years apart are colonized by the same room-sourced microbial strains.</title>
        <authorList>
            <person name="Brooks B."/>
            <person name="Olm M.R."/>
            <person name="Firek B.A."/>
            <person name="Baker R."/>
            <person name="Thomas B.C."/>
            <person name="Morowitz M.J."/>
            <person name="Banfield J.F."/>
        </authorList>
    </citation>
    <scope>NUCLEOTIDE SEQUENCE [LARGE SCALE GENOMIC DNA]</scope>
    <source>
        <strain evidence="3">S2_018_000_R2_104</strain>
    </source>
</reference>
<dbReference type="Gene3D" id="3.40.50.2000">
    <property type="entry name" value="Glycogen Phosphorylase B"/>
    <property type="match status" value="2"/>
</dbReference>
<dbReference type="Proteomes" id="UP000249557">
    <property type="component" value="Unassembled WGS sequence"/>
</dbReference>